<dbReference type="GeneID" id="110753049"/>
<feature type="domain" description="ACB" evidence="4">
    <location>
        <begin position="219"/>
        <end position="309"/>
    </location>
</feature>
<accession>A0A6P5S4I7</accession>
<organism evidence="5 6">
    <name type="scientific">Prunus avium</name>
    <name type="common">Cherry</name>
    <name type="synonym">Cerasus avium</name>
    <dbReference type="NCBI Taxonomy" id="42229"/>
    <lineage>
        <taxon>Eukaryota</taxon>
        <taxon>Viridiplantae</taxon>
        <taxon>Streptophyta</taxon>
        <taxon>Embryophyta</taxon>
        <taxon>Tracheophyta</taxon>
        <taxon>Spermatophyta</taxon>
        <taxon>Magnoliopsida</taxon>
        <taxon>eudicotyledons</taxon>
        <taxon>Gunneridae</taxon>
        <taxon>Pentapetalae</taxon>
        <taxon>rosids</taxon>
        <taxon>fabids</taxon>
        <taxon>Rosales</taxon>
        <taxon>Rosaceae</taxon>
        <taxon>Amygdaloideae</taxon>
        <taxon>Amygdaleae</taxon>
        <taxon>Prunus</taxon>
    </lineage>
</organism>
<comment type="similarity">
    <text evidence="1">Belongs to the ACBP family.</text>
</comment>
<proteinExistence type="inferred from homology"/>
<evidence type="ECO:0000256" key="3">
    <source>
        <dbReference type="SAM" id="SignalP"/>
    </source>
</evidence>
<dbReference type="AlphaFoldDB" id="A0A6P5S4I7"/>
<feature type="chain" id="PRO_5044648869" evidence="3">
    <location>
        <begin position="31"/>
        <end position="364"/>
    </location>
</feature>
<evidence type="ECO:0000256" key="1">
    <source>
        <dbReference type="ARBA" id="ARBA00005567"/>
    </source>
</evidence>
<evidence type="ECO:0000313" key="5">
    <source>
        <dbReference type="Proteomes" id="UP000515124"/>
    </source>
</evidence>
<keyword evidence="2" id="KW-0446">Lipid-binding</keyword>
<dbReference type="KEGG" id="pavi:110753049"/>
<dbReference type="InterPro" id="IPR000582">
    <property type="entry name" value="Acyl-CoA-binding_protein"/>
</dbReference>
<evidence type="ECO:0000256" key="2">
    <source>
        <dbReference type="ARBA" id="ARBA00023121"/>
    </source>
</evidence>
<name>A0A6P5S4I7_PRUAV</name>
<evidence type="ECO:0000313" key="7">
    <source>
        <dbReference type="RefSeq" id="XP_021809538.1"/>
    </source>
</evidence>
<dbReference type="RefSeq" id="XP_021809537.1">
    <property type="nucleotide sequence ID" value="XM_021953845.1"/>
</dbReference>
<keyword evidence="3" id="KW-0732">Signal</keyword>
<dbReference type="GO" id="GO:0000062">
    <property type="term" value="F:fatty-acyl-CoA binding"/>
    <property type="evidence" value="ECO:0007669"/>
    <property type="project" value="InterPro"/>
</dbReference>
<dbReference type="PANTHER" id="PTHR23310">
    <property type="entry name" value="ACYL-COA-BINDING PROTEIN, ACBP"/>
    <property type="match status" value="1"/>
</dbReference>
<dbReference type="GO" id="GO:0006631">
    <property type="term" value="P:fatty acid metabolic process"/>
    <property type="evidence" value="ECO:0007669"/>
    <property type="project" value="TreeGrafter"/>
</dbReference>
<protein>
    <submittedName>
        <fullName evidence="6 7">Acyl-CoA-binding domain-containing protein 3-like</fullName>
    </submittedName>
</protein>
<dbReference type="RefSeq" id="XP_021809538.1">
    <property type="nucleotide sequence ID" value="XM_021953846.1"/>
</dbReference>
<sequence>MELLPDFLFTVVFSLLMAFLLSFVLPLVLSTCPSRDANDHVGKRRVLYECESPLEPEIHDWRSEIRGGFVEKVVKVEEFTGEEPKEESLLLQDFVDESCGSPKGHEGSKTDEYEVCREVGVVCLSEKSVEDESSGGHGGLCGCSENMVDQSSERHQFGEIEVDLTKNEVGIFESEDIKFPECDGSDHEADRAKESVVDGVEKEGLLGEDDWEGIERTELERLFGAAVVFVGSKSNAERSSSVGSDVKTRLDGLHKIATRGPCFEPQPMAFKVSARAKWNAWQQLGNMSAEVAMEQYITLLSERVPGWMQDVHGDFADAQVYEKIASDLKTLVQNQSEAAGERKVEELKPDFKGLDETGVGVLNN</sequence>
<dbReference type="SUPFAM" id="SSF47027">
    <property type="entry name" value="Acyl-CoA binding protein"/>
    <property type="match status" value="1"/>
</dbReference>
<dbReference type="InterPro" id="IPR035984">
    <property type="entry name" value="Acyl-CoA-binding_sf"/>
</dbReference>
<dbReference type="Gene3D" id="1.20.80.10">
    <property type="match status" value="1"/>
</dbReference>
<dbReference type="Proteomes" id="UP000515124">
    <property type="component" value="Unplaced"/>
</dbReference>
<dbReference type="PROSITE" id="PS51228">
    <property type="entry name" value="ACB_2"/>
    <property type="match status" value="1"/>
</dbReference>
<dbReference type="PANTHER" id="PTHR23310:SF105">
    <property type="entry name" value="ACYL-COA-BINDING DOMAIN-CONTAINING PROTEIN 5"/>
    <property type="match status" value="1"/>
</dbReference>
<feature type="signal peptide" evidence="3">
    <location>
        <begin position="1"/>
        <end position="30"/>
    </location>
</feature>
<evidence type="ECO:0000313" key="6">
    <source>
        <dbReference type="RefSeq" id="XP_021809537.1"/>
    </source>
</evidence>
<evidence type="ECO:0000259" key="4">
    <source>
        <dbReference type="PROSITE" id="PS51228"/>
    </source>
</evidence>
<keyword evidence="5" id="KW-1185">Reference proteome</keyword>
<reference evidence="6 7" key="1">
    <citation type="submission" date="2025-04" db="UniProtKB">
        <authorList>
            <consortium name="RefSeq"/>
        </authorList>
    </citation>
    <scope>IDENTIFICATION</scope>
</reference>
<dbReference type="Pfam" id="PF00887">
    <property type="entry name" value="ACBP"/>
    <property type="match status" value="1"/>
</dbReference>
<dbReference type="InterPro" id="IPR014352">
    <property type="entry name" value="FERM/acyl-CoA-bd_prot_sf"/>
</dbReference>
<gene>
    <name evidence="6 7" type="primary">LOC110753049</name>
</gene>